<sequence>MAEMDMLVDKLDAQFGGGTIFSRRVRAASTLAAQRMRTASGRVRERLGWLEEAGSVAGAGAWRALLRGLSEQEAGAVVDELRFFASLHKRDTDIRLTPVDGVWGSTARVGPQLMAELDRWANLVAEDAAEEGRRRYLERRRPSSTRAVQWLDDEDSEDSEDNEGEGPAAGRRGQVVYLVDPCMHPLIYSASTLVQTGSMTLASALRPEVAGWTPGSAAAWQQALLDGRGSGSSRTSTGRQRALYVPVGPDWAVSGEHCWLPAEFQLDRHGRATVQSYINGLNPDRFAGLYATIERVFALLVPVLEQVLTDLAHPRGARAPSTLGKWWTNGSDSDSDASCAAAGRSRAWAQFSARLEDPRPRPPSGPARPIIPYTLCGQRLQAVVEMSDIVLAPGRLAYRGQWTVDGMANERIIATAILHYAADNIARATIAFREPVQAVADCDSNSADAMGRIYGLAPTPGRPRRVSRPAGKVAIEAGACIVYPNTYQHRSTARLVDPRRPGVLRRLVIYFVDPSTWIPSTELVPPQQRNWLRPGGDVVVRGMYLMRRYSSLSRLSITPAIAKQVRDAMVAEHVQATAELNKALFEPVLQAS</sequence>
<name>A0ACC1JUZ8_9FUNG</name>
<evidence type="ECO:0000313" key="1">
    <source>
        <dbReference type="EMBL" id="KAJ2767825.1"/>
    </source>
</evidence>
<comment type="caution">
    <text evidence="1">The sequence shown here is derived from an EMBL/GenBank/DDBJ whole genome shotgun (WGS) entry which is preliminary data.</text>
</comment>
<keyword evidence="2" id="KW-1185">Reference proteome</keyword>
<evidence type="ECO:0000313" key="2">
    <source>
        <dbReference type="Proteomes" id="UP001140234"/>
    </source>
</evidence>
<protein>
    <submittedName>
        <fullName evidence="1">Uncharacterized protein</fullName>
    </submittedName>
</protein>
<dbReference type="Proteomes" id="UP001140234">
    <property type="component" value="Unassembled WGS sequence"/>
</dbReference>
<accession>A0ACC1JUZ8</accession>
<gene>
    <name evidence="1" type="ORF">IWQ57_003795</name>
</gene>
<reference evidence="1" key="1">
    <citation type="submission" date="2022-07" db="EMBL/GenBank/DDBJ databases">
        <title>Phylogenomic reconstructions and comparative analyses of Kickxellomycotina fungi.</title>
        <authorList>
            <person name="Reynolds N.K."/>
            <person name="Stajich J.E."/>
            <person name="Barry K."/>
            <person name="Grigoriev I.V."/>
            <person name="Crous P."/>
            <person name="Smith M.E."/>
        </authorList>
    </citation>
    <scope>NUCLEOTIDE SEQUENCE</scope>
    <source>
        <strain evidence="1">CBS 109366</strain>
    </source>
</reference>
<organism evidence="1 2">
    <name type="scientific">Coemansia nantahalensis</name>
    <dbReference type="NCBI Taxonomy" id="2789366"/>
    <lineage>
        <taxon>Eukaryota</taxon>
        <taxon>Fungi</taxon>
        <taxon>Fungi incertae sedis</taxon>
        <taxon>Zoopagomycota</taxon>
        <taxon>Kickxellomycotina</taxon>
        <taxon>Kickxellomycetes</taxon>
        <taxon>Kickxellales</taxon>
        <taxon>Kickxellaceae</taxon>
        <taxon>Coemansia</taxon>
    </lineage>
</organism>
<dbReference type="EMBL" id="JANBUJ010001329">
    <property type="protein sequence ID" value="KAJ2767825.1"/>
    <property type="molecule type" value="Genomic_DNA"/>
</dbReference>
<proteinExistence type="predicted"/>